<dbReference type="AlphaFoldDB" id="A0A0F9CE00"/>
<dbReference type="InterPro" id="IPR036465">
    <property type="entry name" value="vWFA_dom_sf"/>
</dbReference>
<dbReference type="Gene3D" id="3.40.50.410">
    <property type="entry name" value="von Willebrand factor, type A domain"/>
    <property type="match status" value="1"/>
</dbReference>
<sequence length="232" mass="26069">GTEALEEITRTNFIELLKVKDHRTVNLGKKLDSNRLVSYKTGDIDTLFTDEKIERPLRSKVLILLDCSGSMASPLLDNVQKSRGLADITERITKLLDELNDIHGIDIDYDVRSFDTSYYTHRKEDWKKEYLAMPGGGTSLSRNFDKAQDEMLKDYTVNGKKMIVVITDGDVGSGQVEHMRQSILGKNEDVRLMILGIGADPIGQFSKEISGHNILAMEMADTIVLDAIMEML</sequence>
<dbReference type="CDD" id="cd00198">
    <property type="entry name" value="vWFA"/>
    <property type="match status" value="1"/>
</dbReference>
<evidence type="ECO:0000313" key="2">
    <source>
        <dbReference type="EMBL" id="KKL47633.1"/>
    </source>
</evidence>
<reference evidence="2" key="1">
    <citation type="journal article" date="2015" name="Nature">
        <title>Complex archaea that bridge the gap between prokaryotes and eukaryotes.</title>
        <authorList>
            <person name="Spang A."/>
            <person name="Saw J.H."/>
            <person name="Jorgensen S.L."/>
            <person name="Zaremba-Niedzwiedzka K."/>
            <person name="Martijn J."/>
            <person name="Lind A.E."/>
            <person name="van Eijk R."/>
            <person name="Schleper C."/>
            <person name="Guy L."/>
            <person name="Ettema T.J."/>
        </authorList>
    </citation>
    <scope>NUCLEOTIDE SEQUENCE</scope>
</reference>
<dbReference type="SUPFAM" id="SSF53300">
    <property type="entry name" value="vWA-like"/>
    <property type="match status" value="1"/>
</dbReference>
<dbReference type="InterPro" id="IPR002035">
    <property type="entry name" value="VWF_A"/>
</dbReference>
<evidence type="ECO:0000259" key="1">
    <source>
        <dbReference type="PROSITE" id="PS50234"/>
    </source>
</evidence>
<dbReference type="EMBL" id="LAZR01033596">
    <property type="protein sequence ID" value="KKL47633.1"/>
    <property type="molecule type" value="Genomic_DNA"/>
</dbReference>
<gene>
    <name evidence="2" type="ORF">LCGC14_2333560</name>
</gene>
<organism evidence="2">
    <name type="scientific">marine sediment metagenome</name>
    <dbReference type="NCBI Taxonomy" id="412755"/>
    <lineage>
        <taxon>unclassified sequences</taxon>
        <taxon>metagenomes</taxon>
        <taxon>ecological metagenomes</taxon>
    </lineage>
</organism>
<protein>
    <recommendedName>
        <fullName evidence="1">VWFA domain-containing protein</fullName>
    </recommendedName>
</protein>
<name>A0A0F9CE00_9ZZZZ</name>
<feature type="non-terminal residue" evidence="2">
    <location>
        <position position="1"/>
    </location>
</feature>
<accession>A0A0F9CE00</accession>
<comment type="caution">
    <text evidence="2">The sequence shown here is derived from an EMBL/GenBank/DDBJ whole genome shotgun (WGS) entry which is preliminary data.</text>
</comment>
<dbReference type="PROSITE" id="PS50234">
    <property type="entry name" value="VWFA"/>
    <property type="match status" value="1"/>
</dbReference>
<proteinExistence type="predicted"/>
<feature type="domain" description="VWFA" evidence="1">
    <location>
        <begin position="60"/>
        <end position="232"/>
    </location>
</feature>